<dbReference type="Pfam" id="PF00658">
    <property type="entry name" value="MLLE"/>
    <property type="match status" value="1"/>
</dbReference>
<sequence length="712" mass="81728">MSEHRVFPMQPSRWQWNKFKDMFQFYVMLGVIPLGLITLYANVFVGPATLSEIPEDYTPKYWEYYRHPITRFIARYILTNPQQEYEKYLSFIFMEQEKKQLRMVANAVKQKIAERRDYQAYYYRPVMAKYHRISRILFPLTSLYVGDLHPDVTEALLYEKFSPAGQILSLRVCRDSRTKQSLGYAYVNFSQTIEAERVLDTMNFDLLKGKPIRIMWSQRDPSLRKSGIGNVFIKNLDKSIDNKAMYDTFSAFGNILSCKVATDEDGLSKGHGFVHFENVEAANKAIEKVNGMLLNGKKVYVGKFIPRVEREREIGEKAKKYTNVYVKNFGRNLNQEQLHELFKKYGKITSCVVMKNPDGTSKGFGFIAFEDPQAAEKAVVEMNNFEVNGCNLYVGRAQKKSERVKELKKCYEQMKLERYNRIQGANVYIKNLDDSFDNERLRKEFSTFGSITSAKVMMEAGRSKGFGFVCYTTPEEAAKAISEMDGRMIGNKPIYVALAQRYEDRRAYLSAQCMQRIRHQTMSPPLTTPQFLIPTIPQGPRFYNHMAQIRPTPRWTTQNLPRLNGTYNLPILPATAYRSTSRPSIQINNARNNVHARPITGQQVPISRPNSKYTANTPMVRPINVSLGNGGDSTNNTVCSSDDKRMLGERMYRVIEKTYPEIAGKITGMLLEIDISELKTLVNNQDSLKAKVEEAVAVLQAHQANKGLTVQD</sequence>
<keyword evidence="10" id="KW-1133">Transmembrane helix</keyword>
<dbReference type="CDD" id="cd12381">
    <property type="entry name" value="RRM4_I_PABPs"/>
    <property type="match status" value="1"/>
</dbReference>
<keyword evidence="10" id="KW-0472">Membrane</keyword>
<dbReference type="CDD" id="cd12380">
    <property type="entry name" value="RRM3_I_PABPs"/>
    <property type="match status" value="1"/>
</dbReference>
<dbReference type="Pfam" id="PF09781">
    <property type="entry name" value="NDUF_B5"/>
    <property type="match status" value="1"/>
</dbReference>
<dbReference type="EMBL" id="JABDTM020027477">
    <property type="protein sequence ID" value="KAH0810453.1"/>
    <property type="molecule type" value="Genomic_DNA"/>
</dbReference>
<keyword evidence="10" id="KW-0812">Transmembrane</keyword>
<organism evidence="13 14">
    <name type="scientific">Tenebrio molitor</name>
    <name type="common">Yellow mealworm beetle</name>
    <dbReference type="NCBI Taxonomy" id="7067"/>
    <lineage>
        <taxon>Eukaryota</taxon>
        <taxon>Metazoa</taxon>
        <taxon>Ecdysozoa</taxon>
        <taxon>Arthropoda</taxon>
        <taxon>Hexapoda</taxon>
        <taxon>Insecta</taxon>
        <taxon>Pterygota</taxon>
        <taxon>Neoptera</taxon>
        <taxon>Endopterygota</taxon>
        <taxon>Coleoptera</taxon>
        <taxon>Polyphaga</taxon>
        <taxon>Cucujiformia</taxon>
        <taxon>Tenebrionidae</taxon>
        <taxon>Tenebrio</taxon>
    </lineage>
</organism>
<dbReference type="FunFam" id="3.30.70.330:FF:000234">
    <property type="entry name" value="Polyadenylate-binding protein 5"/>
    <property type="match status" value="1"/>
</dbReference>
<name>A0A8J6HB05_TENMO</name>
<dbReference type="InterPro" id="IPR045305">
    <property type="entry name" value="RRM2_I_PABPs"/>
</dbReference>
<dbReference type="PROSITE" id="PS50102">
    <property type="entry name" value="RRM"/>
    <property type="match status" value="4"/>
</dbReference>
<evidence type="ECO:0000256" key="1">
    <source>
        <dbReference type="ARBA" id="ARBA00004123"/>
    </source>
</evidence>
<comment type="caution">
    <text evidence="13">The sequence shown here is derived from an EMBL/GenBank/DDBJ whole genome shotgun (WGS) entry which is preliminary data.</text>
</comment>
<dbReference type="SMART" id="SM00361">
    <property type="entry name" value="RRM_1"/>
    <property type="match status" value="3"/>
</dbReference>
<evidence type="ECO:0000256" key="8">
    <source>
        <dbReference type="PROSITE-ProRule" id="PRU00176"/>
    </source>
</evidence>
<feature type="domain" description="RRM" evidence="11">
    <location>
        <begin position="322"/>
        <end position="399"/>
    </location>
</feature>
<dbReference type="CDD" id="cd12379">
    <property type="entry name" value="RRM2_I_PABPs"/>
    <property type="match status" value="1"/>
</dbReference>
<dbReference type="Pfam" id="PF00076">
    <property type="entry name" value="RRM_1"/>
    <property type="match status" value="4"/>
</dbReference>
<keyword evidence="6 8" id="KW-0694">RNA-binding</keyword>
<dbReference type="InterPro" id="IPR012677">
    <property type="entry name" value="Nucleotide-bd_a/b_plait_sf"/>
</dbReference>
<evidence type="ECO:0000259" key="12">
    <source>
        <dbReference type="PROSITE" id="PS51309"/>
    </source>
</evidence>
<dbReference type="PANTHER" id="PTHR24012">
    <property type="entry name" value="RNA BINDING PROTEIN"/>
    <property type="match status" value="1"/>
</dbReference>
<evidence type="ECO:0000256" key="6">
    <source>
        <dbReference type="ARBA" id="ARBA00022884"/>
    </source>
</evidence>
<comment type="similarity">
    <text evidence="3 9">Belongs to the polyadenylate-binding protein type-1 family.</text>
</comment>
<dbReference type="InterPro" id="IPR019173">
    <property type="entry name" value="NADH_UbQ_OxRdtase_B5_su"/>
</dbReference>
<dbReference type="Gene3D" id="1.10.1900.10">
    <property type="entry name" value="c-terminal domain of poly(a) binding protein"/>
    <property type="match status" value="1"/>
</dbReference>
<dbReference type="Gene3D" id="3.30.70.330">
    <property type="match status" value="4"/>
</dbReference>
<evidence type="ECO:0000256" key="5">
    <source>
        <dbReference type="ARBA" id="ARBA00022737"/>
    </source>
</evidence>
<dbReference type="InterPro" id="IPR003954">
    <property type="entry name" value="RRM_euk-type"/>
</dbReference>
<evidence type="ECO:0000256" key="7">
    <source>
        <dbReference type="ARBA" id="ARBA00023242"/>
    </source>
</evidence>
<feature type="domain" description="RRM" evidence="11">
    <location>
        <begin position="229"/>
        <end position="306"/>
    </location>
</feature>
<feature type="domain" description="RRM" evidence="11">
    <location>
        <begin position="425"/>
        <end position="501"/>
    </location>
</feature>
<dbReference type="SUPFAM" id="SSF63570">
    <property type="entry name" value="PABC (PABP) domain"/>
    <property type="match status" value="1"/>
</dbReference>
<dbReference type="InterPro" id="IPR006515">
    <property type="entry name" value="PABP_1234"/>
</dbReference>
<dbReference type="InterPro" id="IPR002004">
    <property type="entry name" value="PABP_HYD_C"/>
</dbReference>
<dbReference type="AlphaFoldDB" id="A0A8J6HB05"/>
<dbReference type="PROSITE" id="PS51309">
    <property type="entry name" value="PABC"/>
    <property type="match status" value="1"/>
</dbReference>
<feature type="transmembrane region" description="Helical" evidence="10">
    <location>
        <begin position="23"/>
        <end position="45"/>
    </location>
</feature>
<evidence type="ECO:0000256" key="4">
    <source>
        <dbReference type="ARBA" id="ARBA00022490"/>
    </source>
</evidence>
<protein>
    <recommendedName>
        <fullName evidence="9">Polyadenylate-binding protein</fullName>
        <shortName evidence="9">PABP</shortName>
    </recommendedName>
</protein>
<dbReference type="GO" id="GO:0005737">
    <property type="term" value="C:cytoplasm"/>
    <property type="evidence" value="ECO:0007669"/>
    <property type="project" value="UniProtKB-SubCell"/>
</dbReference>
<reference evidence="13" key="2">
    <citation type="submission" date="2021-08" db="EMBL/GenBank/DDBJ databases">
        <authorList>
            <person name="Eriksson T."/>
        </authorList>
    </citation>
    <scope>NUCLEOTIDE SEQUENCE</scope>
    <source>
        <strain evidence="13">Stoneville</strain>
        <tissue evidence="13">Whole head</tissue>
    </source>
</reference>
<feature type="domain" description="RRM" evidence="11">
    <location>
        <begin position="141"/>
        <end position="219"/>
    </location>
</feature>
<dbReference type="SMART" id="SM00517">
    <property type="entry name" value="PolyA"/>
    <property type="match status" value="1"/>
</dbReference>
<comment type="function">
    <text evidence="9">Binds the poly(A) tail of mRNA.</text>
</comment>
<keyword evidence="7" id="KW-0539">Nucleus</keyword>
<evidence type="ECO:0000256" key="10">
    <source>
        <dbReference type="SAM" id="Phobius"/>
    </source>
</evidence>
<dbReference type="InterPro" id="IPR034364">
    <property type="entry name" value="PABP_RRM1"/>
</dbReference>
<dbReference type="GO" id="GO:0003723">
    <property type="term" value="F:RNA binding"/>
    <property type="evidence" value="ECO:0007669"/>
    <property type="project" value="UniProtKB-UniRule"/>
</dbReference>
<keyword evidence="4 9" id="KW-0963">Cytoplasm</keyword>
<gene>
    <name evidence="13" type="ORF">GEV33_012341</name>
</gene>
<comment type="subcellular location">
    <subcellularLocation>
        <location evidence="2 9">Cytoplasm</location>
    </subcellularLocation>
    <subcellularLocation>
        <location evidence="1">Nucleus</location>
    </subcellularLocation>
</comment>
<dbReference type="InterPro" id="IPR036053">
    <property type="entry name" value="PABP-dom"/>
</dbReference>
<dbReference type="SMART" id="SM00360">
    <property type="entry name" value="RRM"/>
    <property type="match status" value="4"/>
</dbReference>
<accession>A0A8J6HB05</accession>
<dbReference type="Proteomes" id="UP000719412">
    <property type="component" value="Unassembled WGS sequence"/>
</dbReference>
<evidence type="ECO:0000256" key="9">
    <source>
        <dbReference type="RuleBase" id="RU362004"/>
    </source>
</evidence>
<evidence type="ECO:0000313" key="13">
    <source>
        <dbReference type="EMBL" id="KAH0810453.1"/>
    </source>
</evidence>
<dbReference type="FunFam" id="3.30.70.330:FF:000651">
    <property type="entry name" value="Poly(A) binding protein cytoplasmic 1 like"/>
    <property type="match status" value="1"/>
</dbReference>
<keyword evidence="5" id="KW-0677">Repeat</keyword>
<proteinExistence type="inferred from homology"/>
<evidence type="ECO:0000256" key="2">
    <source>
        <dbReference type="ARBA" id="ARBA00004496"/>
    </source>
</evidence>
<dbReference type="SUPFAM" id="SSF54928">
    <property type="entry name" value="RNA-binding domain, RBD"/>
    <property type="match status" value="2"/>
</dbReference>
<evidence type="ECO:0000313" key="14">
    <source>
        <dbReference type="Proteomes" id="UP000719412"/>
    </source>
</evidence>
<keyword evidence="14" id="KW-1185">Reference proteome</keyword>
<evidence type="ECO:0000259" key="11">
    <source>
        <dbReference type="PROSITE" id="PS50102"/>
    </source>
</evidence>
<dbReference type="GO" id="GO:0005634">
    <property type="term" value="C:nucleus"/>
    <property type="evidence" value="ECO:0007669"/>
    <property type="project" value="UniProtKB-SubCell"/>
</dbReference>
<dbReference type="FunFam" id="1.10.1900.10:FF:000006">
    <property type="entry name" value="Polyadenylate-binding protein"/>
    <property type="match status" value="1"/>
</dbReference>
<dbReference type="FunFam" id="3.30.70.330:FF:000003">
    <property type="entry name" value="Polyadenylate-binding protein"/>
    <property type="match status" value="1"/>
</dbReference>
<dbReference type="NCBIfam" id="TIGR01628">
    <property type="entry name" value="PABP-1234"/>
    <property type="match status" value="1"/>
</dbReference>
<feature type="domain" description="PABC" evidence="12">
    <location>
        <begin position="627"/>
        <end position="704"/>
    </location>
</feature>
<dbReference type="FunFam" id="3.30.70.330:FF:000091">
    <property type="entry name" value="Polyadenylate-binding protein"/>
    <property type="match status" value="1"/>
</dbReference>
<dbReference type="InterPro" id="IPR035979">
    <property type="entry name" value="RBD_domain_sf"/>
</dbReference>
<dbReference type="InterPro" id="IPR000504">
    <property type="entry name" value="RRM_dom"/>
</dbReference>
<reference evidence="13" key="1">
    <citation type="journal article" date="2020" name="J Insects Food Feed">
        <title>The yellow mealworm (Tenebrio molitor) genome: a resource for the emerging insects as food and feed industry.</title>
        <authorList>
            <person name="Eriksson T."/>
            <person name="Andere A."/>
            <person name="Kelstrup H."/>
            <person name="Emery V."/>
            <person name="Picard C."/>
        </authorList>
    </citation>
    <scope>NUCLEOTIDE SEQUENCE</scope>
    <source>
        <strain evidence="13">Stoneville</strain>
        <tissue evidence="13">Whole head</tissue>
    </source>
</reference>
<dbReference type="CDD" id="cd12378">
    <property type="entry name" value="RRM1_I_PABPs"/>
    <property type="match status" value="1"/>
</dbReference>
<evidence type="ECO:0000256" key="3">
    <source>
        <dbReference type="ARBA" id="ARBA00008557"/>
    </source>
</evidence>